<dbReference type="AlphaFoldDB" id="A0AAF0VAD3"/>
<proteinExistence type="predicted"/>
<reference evidence="1" key="1">
    <citation type="submission" date="2023-08" db="EMBL/GenBank/DDBJ databases">
        <title>A de novo genome assembly of Solanum verrucosum Schlechtendal, a Mexican diploid species geographically isolated from the other diploid A-genome species in potato relatives.</title>
        <authorList>
            <person name="Hosaka K."/>
        </authorList>
    </citation>
    <scope>NUCLEOTIDE SEQUENCE</scope>
    <source>
        <tissue evidence="1">Young leaves</tissue>
    </source>
</reference>
<evidence type="ECO:0000313" key="1">
    <source>
        <dbReference type="EMBL" id="WMV59916.1"/>
    </source>
</evidence>
<organism evidence="1 2">
    <name type="scientific">Solanum verrucosum</name>
    <dbReference type="NCBI Taxonomy" id="315347"/>
    <lineage>
        <taxon>Eukaryota</taxon>
        <taxon>Viridiplantae</taxon>
        <taxon>Streptophyta</taxon>
        <taxon>Embryophyta</taxon>
        <taxon>Tracheophyta</taxon>
        <taxon>Spermatophyta</taxon>
        <taxon>Magnoliopsida</taxon>
        <taxon>eudicotyledons</taxon>
        <taxon>Gunneridae</taxon>
        <taxon>Pentapetalae</taxon>
        <taxon>asterids</taxon>
        <taxon>lamiids</taxon>
        <taxon>Solanales</taxon>
        <taxon>Solanaceae</taxon>
        <taxon>Solanoideae</taxon>
        <taxon>Solaneae</taxon>
        <taxon>Solanum</taxon>
    </lineage>
</organism>
<name>A0AAF0VAD3_SOLVR</name>
<accession>A0AAF0VAD3</accession>
<gene>
    <name evidence="1" type="ORF">MTR67_053301</name>
</gene>
<evidence type="ECO:0000313" key="2">
    <source>
        <dbReference type="Proteomes" id="UP001234989"/>
    </source>
</evidence>
<sequence length="78" mass="9041">MNGGMRLHSFISQVDFEREHGIPFMYSNSHTRAFNVLMPVGLHRIMMQTHVTRINIQRLVDKDDRGYCPDIPLVLEAS</sequence>
<keyword evidence="2" id="KW-1185">Reference proteome</keyword>
<dbReference type="Proteomes" id="UP001234989">
    <property type="component" value="Chromosome 12"/>
</dbReference>
<dbReference type="EMBL" id="CP133623">
    <property type="protein sequence ID" value="WMV59916.1"/>
    <property type="molecule type" value="Genomic_DNA"/>
</dbReference>
<protein>
    <submittedName>
        <fullName evidence="1">Uncharacterized protein</fullName>
    </submittedName>
</protein>